<dbReference type="Pfam" id="PF13361">
    <property type="entry name" value="UvrD_C"/>
    <property type="match status" value="1"/>
</dbReference>
<evidence type="ECO:0000256" key="4">
    <source>
        <dbReference type="ARBA" id="ARBA00022806"/>
    </source>
</evidence>
<comment type="similarity">
    <text evidence="1">Belongs to the helicase family. UvrD subfamily.</text>
</comment>
<evidence type="ECO:0000313" key="14">
    <source>
        <dbReference type="EMBL" id="MBK5898075.1"/>
    </source>
</evidence>
<keyword evidence="3 11" id="KW-0378">Hydrolase</keyword>
<accession>A0ABS1J232</accession>
<name>A0ABS1J232_9FIRM</name>
<evidence type="ECO:0000256" key="5">
    <source>
        <dbReference type="ARBA" id="ARBA00022840"/>
    </source>
</evidence>
<dbReference type="PANTHER" id="PTHR11070">
    <property type="entry name" value="UVRD / RECB / PCRA DNA HELICASE FAMILY MEMBER"/>
    <property type="match status" value="1"/>
</dbReference>
<keyword evidence="4 11" id="KW-0347">Helicase</keyword>
<dbReference type="PANTHER" id="PTHR11070:SF2">
    <property type="entry name" value="ATP-DEPENDENT DNA HELICASE SRS2"/>
    <property type="match status" value="1"/>
</dbReference>
<evidence type="ECO:0000256" key="10">
    <source>
        <dbReference type="ARBA" id="ARBA00048988"/>
    </source>
</evidence>
<feature type="domain" description="UvrD-like helicase ATP-binding" evidence="12">
    <location>
        <begin position="1"/>
        <end position="275"/>
    </location>
</feature>
<dbReference type="PROSITE" id="PS51217">
    <property type="entry name" value="UVRD_HELICASE_CTER"/>
    <property type="match status" value="1"/>
</dbReference>
<dbReference type="EMBL" id="JAEPRJ010000001">
    <property type="protein sequence ID" value="MBK5898075.1"/>
    <property type="molecule type" value="Genomic_DNA"/>
</dbReference>
<evidence type="ECO:0000256" key="3">
    <source>
        <dbReference type="ARBA" id="ARBA00022801"/>
    </source>
</evidence>
<evidence type="ECO:0000256" key="6">
    <source>
        <dbReference type="ARBA" id="ARBA00023125"/>
    </source>
</evidence>
<dbReference type="InterPro" id="IPR027417">
    <property type="entry name" value="P-loop_NTPase"/>
</dbReference>
<sequence>MEYSKPQLEAVRHVDGPMMVLAGPGSGKTAVITGRVRYLLEEMKIAPQTILVITFTKAAATEMRERFVKLMGESKGVQFATFHSIFFMILRVSYGYGVDRIISEEMTRNFLKEKIRTLDLEEGDEKDFIKNVIGEISRVKSEGVDIENYYSISCPEEAFRDIFRSYEAFMKERGLIDFDDMMILCDKLFSDYPHILEAWQSKFTYILIDEFQDVSRLQFELVSKMAKPLNNIFIVGDDDQSIYRFRGAKPEIMLGFEKIYPNCKKVILNENYRSTEAILNFAGSVIHKNKQRFDKKIVAAKGESGSLPVIKSFSDRRTEDTAIVKDIIKSHEAGIPFSEMAIVYRTNVAARPVVTKLIEYNIPFIMKEMAPSIYNHFIAKNIMDYLEIANGDRSRSRFLNIMNRPNRYLTRESLADAVTLNRDKVEYVSFIRWTDAYKGRNWMAERINTLQFHLAKLAELSPFGAIHYIRKAIGYDRFLTEYADERHIDAEELFDILEEIEEAAKPYSTLKEWKESIEEFNKKQKEEFEKNKNSDRDAVVISTMHGCKGLEFEKVYIPEAVEGIIPYKKAIRQSDIEEERRLFYVAITRAKKELMITYPKSLYGKDKEVSPFLREYLR</sequence>
<dbReference type="InterPro" id="IPR014016">
    <property type="entry name" value="UvrD-like_ATP-bd"/>
</dbReference>
<keyword evidence="5 11" id="KW-0067">ATP-binding</keyword>
<dbReference type="InterPro" id="IPR013986">
    <property type="entry name" value="DExx_box_DNA_helicase_dom_sf"/>
</dbReference>
<proteinExistence type="inferred from homology"/>
<dbReference type="Pfam" id="PF00580">
    <property type="entry name" value="UvrD-helicase"/>
    <property type="match status" value="1"/>
</dbReference>
<dbReference type="PROSITE" id="PS51198">
    <property type="entry name" value="UVRD_HELICASE_ATP_BIND"/>
    <property type="match status" value="1"/>
</dbReference>
<comment type="catalytic activity">
    <reaction evidence="10">
        <text>ATP + H2O = ADP + phosphate + H(+)</text>
        <dbReference type="Rhea" id="RHEA:13065"/>
        <dbReference type="ChEBI" id="CHEBI:15377"/>
        <dbReference type="ChEBI" id="CHEBI:15378"/>
        <dbReference type="ChEBI" id="CHEBI:30616"/>
        <dbReference type="ChEBI" id="CHEBI:43474"/>
        <dbReference type="ChEBI" id="CHEBI:456216"/>
        <dbReference type="EC" id="5.6.2.4"/>
    </reaction>
</comment>
<comment type="catalytic activity">
    <reaction evidence="8">
        <text>Couples ATP hydrolysis with the unwinding of duplex DNA by translocating in the 3'-5' direction.</text>
        <dbReference type="EC" id="5.6.2.4"/>
    </reaction>
</comment>
<dbReference type="InterPro" id="IPR014017">
    <property type="entry name" value="DNA_helicase_UvrD-like_C"/>
</dbReference>
<keyword evidence="2 11" id="KW-0547">Nucleotide-binding</keyword>
<evidence type="ECO:0000313" key="15">
    <source>
        <dbReference type="Proteomes" id="UP000604730"/>
    </source>
</evidence>
<reference evidence="14 15" key="1">
    <citation type="submission" date="2021-01" db="EMBL/GenBank/DDBJ databases">
        <title>Isolation and description of Catonella massiliensis sp. nov., a novel Catonella species, isolated from a stable periodontitis subject.</title>
        <authorList>
            <person name="Antezack A."/>
            <person name="Boxberger M."/>
            <person name="La Scola B."/>
            <person name="Monnet-Corti V."/>
        </authorList>
    </citation>
    <scope>NUCLEOTIDE SEQUENCE [LARGE SCALE GENOMIC DNA]</scope>
    <source>
        <strain evidence="14 15">Marseille-Q4567</strain>
    </source>
</reference>
<dbReference type="InterPro" id="IPR000212">
    <property type="entry name" value="DNA_helicase_UvrD/REP"/>
</dbReference>
<dbReference type="Proteomes" id="UP000604730">
    <property type="component" value="Unassembled WGS sequence"/>
</dbReference>
<evidence type="ECO:0000256" key="1">
    <source>
        <dbReference type="ARBA" id="ARBA00009922"/>
    </source>
</evidence>
<keyword evidence="15" id="KW-1185">Reference proteome</keyword>
<comment type="caution">
    <text evidence="14">The sequence shown here is derived from an EMBL/GenBank/DDBJ whole genome shotgun (WGS) entry which is preliminary data.</text>
</comment>
<evidence type="ECO:0000256" key="11">
    <source>
        <dbReference type="PROSITE-ProRule" id="PRU00560"/>
    </source>
</evidence>
<evidence type="ECO:0000259" key="13">
    <source>
        <dbReference type="PROSITE" id="PS51217"/>
    </source>
</evidence>
<feature type="domain" description="UvrD-like helicase C-terminal" evidence="13">
    <location>
        <begin position="276"/>
        <end position="549"/>
    </location>
</feature>
<evidence type="ECO:0000256" key="2">
    <source>
        <dbReference type="ARBA" id="ARBA00022741"/>
    </source>
</evidence>
<evidence type="ECO:0000259" key="12">
    <source>
        <dbReference type="PROSITE" id="PS51198"/>
    </source>
</evidence>
<gene>
    <name evidence="14" type="ORF">JJN12_09860</name>
</gene>
<dbReference type="EC" id="5.6.2.4" evidence="9"/>
<dbReference type="GO" id="GO:0004386">
    <property type="term" value="F:helicase activity"/>
    <property type="evidence" value="ECO:0007669"/>
    <property type="project" value="UniProtKB-KW"/>
</dbReference>
<keyword evidence="7" id="KW-0413">Isomerase</keyword>
<evidence type="ECO:0000256" key="9">
    <source>
        <dbReference type="ARBA" id="ARBA00034808"/>
    </source>
</evidence>
<dbReference type="CDD" id="cd17932">
    <property type="entry name" value="DEXQc_UvrD"/>
    <property type="match status" value="1"/>
</dbReference>
<feature type="binding site" evidence="11">
    <location>
        <begin position="22"/>
        <end position="29"/>
    </location>
    <ligand>
        <name>ATP</name>
        <dbReference type="ChEBI" id="CHEBI:30616"/>
    </ligand>
</feature>
<protein>
    <recommendedName>
        <fullName evidence="9">DNA 3'-5' helicase</fullName>
        <ecNumber evidence="9">5.6.2.4</ecNumber>
    </recommendedName>
</protein>
<dbReference type="SUPFAM" id="SSF52540">
    <property type="entry name" value="P-loop containing nucleoside triphosphate hydrolases"/>
    <property type="match status" value="1"/>
</dbReference>
<organism evidence="14 15">
    <name type="scientific">Catonella massiliensis</name>
    <dbReference type="NCBI Taxonomy" id="2799636"/>
    <lineage>
        <taxon>Bacteria</taxon>
        <taxon>Bacillati</taxon>
        <taxon>Bacillota</taxon>
        <taxon>Clostridia</taxon>
        <taxon>Lachnospirales</taxon>
        <taxon>Lachnospiraceae</taxon>
        <taxon>Catonella</taxon>
    </lineage>
</organism>
<keyword evidence="6" id="KW-0238">DNA-binding</keyword>
<dbReference type="RefSeq" id="WP_208429517.1">
    <property type="nucleotide sequence ID" value="NZ_JAEPRJ010000001.1"/>
</dbReference>
<dbReference type="Gene3D" id="1.10.10.160">
    <property type="match status" value="1"/>
</dbReference>
<dbReference type="Gene3D" id="1.10.486.10">
    <property type="entry name" value="PCRA, domain 4"/>
    <property type="match status" value="1"/>
</dbReference>
<dbReference type="Gene3D" id="3.40.50.300">
    <property type="entry name" value="P-loop containing nucleotide triphosphate hydrolases"/>
    <property type="match status" value="2"/>
</dbReference>
<evidence type="ECO:0000256" key="7">
    <source>
        <dbReference type="ARBA" id="ARBA00023235"/>
    </source>
</evidence>
<evidence type="ECO:0000256" key="8">
    <source>
        <dbReference type="ARBA" id="ARBA00034617"/>
    </source>
</evidence>